<gene>
    <name evidence="1" type="ORF">SAMN05421594_0057</name>
</gene>
<name>A0A1I4V9Q6_CHROL</name>
<protein>
    <recommendedName>
        <fullName evidence="3">Lipocalin-like domain-containing protein</fullName>
    </recommendedName>
</protein>
<dbReference type="OrthoDB" id="1495221at2"/>
<evidence type="ECO:0000313" key="2">
    <source>
        <dbReference type="Proteomes" id="UP000198769"/>
    </source>
</evidence>
<evidence type="ECO:0000313" key="1">
    <source>
        <dbReference type="EMBL" id="SFM97907.1"/>
    </source>
</evidence>
<dbReference type="Proteomes" id="UP000198769">
    <property type="component" value="Unassembled WGS sequence"/>
</dbReference>
<organism evidence="1 2">
    <name type="scientific">Chryseobacterium oleae</name>
    <dbReference type="NCBI Taxonomy" id="491207"/>
    <lineage>
        <taxon>Bacteria</taxon>
        <taxon>Pseudomonadati</taxon>
        <taxon>Bacteroidota</taxon>
        <taxon>Flavobacteriia</taxon>
        <taxon>Flavobacteriales</taxon>
        <taxon>Weeksellaceae</taxon>
        <taxon>Chryseobacterium group</taxon>
        <taxon>Chryseobacterium</taxon>
    </lineage>
</organism>
<keyword evidence="2" id="KW-1185">Reference proteome</keyword>
<dbReference type="AlphaFoldDB" id="A0A1I4V9Q6"/>
<dbReference type="PROSITE" id="PS51257">
    <property type="entry name" value="PROKAR_LIPOPROTEIN"/>
    <property type="match status" value="1"/>
</dbReference>
<accession>A0A1I4V9Q6</accession>
<dbReference type="EMBL" id="FOVD01000001">
    <property type="protein sequence ID" value="SFM97907.1"/>
    <property type="molecule type" value="Genomic_DNA"/>
</dbReference>
<proteinExistence type="predicted"/>
<dbReference type="RefSeq" id="WP_139221951.1">
    <property type="nucleotide sequence ID" value="NZ_FOVD01000001.1"/>
</dbReference>
<reference evidence="2" key="1">
    <citation type="submission" date="2016-10" db="EMBL/GenBank/DDBJ databases">
        <authorList>
            <person name="Varghese N."/>
            <person name="Submissions S."/>
        </authorList>
    </citation>
    <scope>NUCLEOTIDE SEQUENCE [LARGE SCALE GENOMIC DNA]</scope>
    <source>
        <strain evidence="2">DSM 25575</strain>
    </source>
</reference>
<evidence type="ECO:0008006" key="3">
    <source>
        <dbReference type="Google" id="ProtNLM"/>
    </source>
</evidence>
<sequence length="141" mass="16346">MKTHKFLPILILLIAVLIGTVGCQKSSPEDEENDAITVMQQKILGRWNLVEFIEETRVGNQPPEIINNDPKNVYFDFFSNGKVKTNAEGEEEYSYEVKANNTMILWQKEQKILELTQNKFTFRNTATEGNTTYTQTYFLTR</sequence>